<dbReference type="Pfam" id="PF20704">
    <property type="entry name" value="KH_NucS_shadow"/>
    <property type="match status" value="1"/>
</dbReference>
<accession>A0A937RJF8</accession>
<comment type="caution">
    <text evidence="1">The sequence shown here is derived from an EMBL/GenBank/DDBJ whole genome shotgun (WGS) entry which is preliminary data.</text>
</comment>
<proteinExistence type="predicted"/>
<evidence type="ECO:0000313" key="2">
    <source>
        <dbReference type="Proteomes" id="UP000604475"/>
    </source>
</evidence>
<protein>
    <submittedName>
        <fullName evidence="1">Uncharacterized protein</fullName>
    </submittedName>
</protein>
<name>A0A937RJF8_9ACTN</name>
<sequence length="49" mass="5173">MSLAVPAVLLGKAESGDVTATEFVDRARQSPPYAWGVVSQDAAATRREP</sequence>
<keyword evidence="2" id="KW-1185">Reference proteome</keyword>
<dbReference type="RefSeq" id="WP_203001764.1">
    <property type="nucleotide sequence ID" value="NZ_JADWYU010000105.1"/>
</dbReference>
<evidence type="ECO:0000313" key="1">
    <source>
        <dbReference type="EMBL" id="MBL7627071.1"/>
    </source>
</evidence>
<dbReference type="AlphaFoldDB" id="A0A937RJF8"/>
<gene>
    <name evidence="1" type="ORF">I7412_07810</name>
</gene>
<reference evidence="1" key="1">
    <citation type="submission" date="2020-12" db="EMBL/GenBank/DDBJ databases">
        <title>Genomic characterization of non-nitrogen-fixing Frankia strains.</title>
        <authorList>
            <person name="Carlos-Shanley C."/>
            <person name="Guerra T."/>
            <person name="Hahn D."/>
        </authorList>
    </citation>
    <scope>NUCLEOTIDE SEQUENCE</scope>
    <source>
        <strain evidence="1">CN6</strain>
    </source>
</reference>
<organism evidence="1 2">
    <name type="scientific">Frankia nepalensis</name>
    <dbReference type="NCBI Taxonomy" id="1836974"/>
    <lineage>
        <taxon>Bacteria</taxon>
        <taxon>Bacillati</taxon>
        <taxon>Actinomycetota</taxon>
        <taxon>Actinomycetes</taxon>
        <taxon>Frankiales</taxon>
        <taxon>Frankiaceae</taxon>
        <taxon>Frankia</taxon>
    </lineage>
</organism>
<dbReference type="EMBL" id="JAEACQ010000155">
    <property type="protein sequence ID" value="MBL7627071.1"/>
    <property type="molecule type" value="Genomic_DNA"/>
</dbReference>
<dbReference type="Proteomes" id="UP000604475">
    <property type="component" value="Unassembled WGS sequence"/>
</dbReference>